<evidence type="ECO:0000313" key="4">
    <source>
        <dbReference type="Proteomes" id="UP001347796"/>
    </source>
</evidence>
<sequence>MCIYSTSTGKGGVLPRRKWLHRNRTSHGTYNTSTGIKFNMTQMQVPRYSQTTTNDIDFWDLSTLIVAASIIFTFTILAIVLVVFLDRKRKFRRKSIPIPKQSFGKCRCQEAVYHEIKKPGKAKRHKTQGCFPSRNTKSTNCNQSAKSEFARTRRPVIQPAEIADVIYETLDGKDWKRKKNQKSIKDSPLPKIESAYSNPLDAILPSSHPINRRPSSQVNSENSRGSQYDNPPCVRACQFCRSHSAPTQNSSPYLEAEGQTRKTEIVDIHMRRPKYQVTVPENFALEKNGGRGLIHSQSVILHDRLPPQLPRRTLPPPSHSNIYEPNHYPKFPRRFSCDNCAQGANLSNEYFTLEQQNQSRNADYSEVLRTHKSDIPIGKEPPSKQLESSSYFVLERDYIPNQMQSTESKDSEYDFLSRGNYSRLSNRQSNIPIQQDCVRRMLSFDQEYLDRLRDSGGVRIVFLNQQSEELENDDSDDNQKVKSDSVYDRLYFDSRRGSLFDGHDTRERIHSSPA</sequence>
<name>A0AAN8JND2_PATCE</name>
<feature type="compositionally biased region" description="Polar residues" evidence="1">
    <location>
        <begin position="213"/>
        <end position="228"/>
    </location>
</feature>
<dbReference type="Proteomes" id="UP001347796">
    <property type="component" value="Unassembled WGS sequence"/>
</dbReference>
<reference evidence="3 4" key="1">
    <citation type="submission" date="2024-01" db="EMBL/GenBank/DDBJ databases">
        <title>The genome of the rayed Mediterranean limpet Patella caerulea (Linnaeus, 1758).</title>
        <authorList>
            <person name="Anh-Thu Weber A."/>
            <person name="Halstead-Nussloch G."/>
        </authorList>
    </citation>
    <scope>NUCLEOTIDE SEQUENCE [LARGE SCALE GENOMIC DNA]</scope>
    <source>
        <strain evidence="3">AATW-2023a</strain>
        <tissue evidence="3">Whole specimen</tissue>
    </source>
</reference>
<proteinExistence type="predicted"/>
<keyword evidence="2" id="KW-0812">Transmembrane</keyword>
<keyword evidence="2" id="KW-0472">Membrane</keyword>
<feature type="region of interest" description="Disordered" evidence="1">
    <location>
        <begin position="200"/>
        <end position="228"/>
    </location>
</feature>
<evidence type="ECO:0000256" key="2">
    <source>
        <dbReference type="SAM" id="Phobius"/>
    </source>
</evidence>
<feature type="compositionally biased region" description="Polar residues" evidence="1">
    <location>
        <begin position="133"/>
        <end position="144"/>
    </location>
</feature>
<dbReference type="EMBL" id="JAZGQO010000010">
    <property type="protein sequence ID" value="KAK6177263.1"/>
    <property type="molecule type" value="Genomic_DNA"/>
</dbReference>
<organism evidence="3 4">
    <name type="scientific">Patella caerulea</name>
    <name type="common">Rayed Mediterranean limpet</name>
    <dbReference type="NCBI Taxonomy" id="87958"/>
    <lineage>
        <taxon>Eukaryota</taxon>
        <taxon>Metazoa</taxon>
        <taxon>Spiralia</taxon>
        <taxon>Lophotrochozoa</taxon>
        <taxon>Mollusca</taxon>
        <taxon>Gastropoda</taxon>
        <taxon>Patellogastropoda</taxon>
        <taxon>Patelloidea</taxon>
        <taxon>Patellidae</taxon>
        <taxon>Patella</taxon>
    </lineage>
</organism>
<feature type="region of interest" description="Disordered" evidence="1">
    <location>
        <begin position="124"/>
        <end position="144"/>
    </location>
</feature>
<accession>A0AAN8JND2</accession>
<evidence type="ECO:0000313" key="3">
    <source>
        <dbReference type="EMBL" id="KAK6177263.1"/>
    </source>
</evidence>
<gene>
    <name evidence="3" type="ORF">SNE40_015395</name>
</gene>
<keyword evidence="4" id="KW-1185">Reference proteome</keyword>
<comment type="caution">
    <text evidence="3">The sequence shown here is derived from an EMBL/GenBank/DDBJ whole genome shotgun (WGS) entry which is preliminary data.</text>
</comment>
<protein>
    <submittedName>
        <fullName evidence="3">Uncharacterized protein</fullName>
    </submittedName>
</protein>
<evidence type="ECO:0000256" key="1">
    <source>
        <dbReference type="SAM" id="MobiDB-lite"/>
    </source>
</evidence>
<feature type="transmembrane region" description="Helical" evidence="2">
    <location>
        <begin position="64"/>
        <end position="85"/>
    </location>
</feature>
<dbReference type="AlphaFoldDB" id="A0AAN8JND2"/>
<keyword evidence="2" id="KW-1133">Transmembrane helix</keyword>